<keyword evidence="3 6" id="KW-0732">Signal</keyword>
<comment type="caution">
    <text evidence="8">The sequence shown here is derived from an EMBL/GenBank/DDBJ whole genome shotgun (WGS) entry which is preliminary data.</text>
</comment>
<evidence type="ECO:0000256" key="3">
    <source>
        <dbReference type="ARBA" id="ARBA00022729"/>
    </source>
</evidence>
<gene>
    <name evidence="8" type="ORF">ONZ51_g3925</name>
</gene>
<feature type="region of interest" description="Disordered" evidence="5">
    <location>
        <begin position="101"/>
        <end position="128"/>
    </location>
</feature>
<keyword evidence="4" id="KW-1015">Disulfide bond</keyword>
<evidence type="ECO:0000259" key="7">
    <source>
        <dbReference type="PROSITE" id="PS52012"/>
    </source>
</evidence>
<organism evidence="8 9">
    <name type="scientific">Trametes cubensis</name>
    <dbReference type="NCBI Taxonomy" id="1111947"/>
    <lineage>
        <taxon>Eukaryota</taxon>
        <taxon>Fungi</taxon>
        <taxon>Dikarya</taxon>
        <taxon>Basidiomycota</taxon>
        <taxon>Agaricomycotina</taxon>
        <taxon>Agaricomycetes</taxon>
        <taxon>Polyporales</taxon>
        <taxon>Polyporaceae</taxon>
        <taxon>Trametes</taxon>
    </lineage>
</organism>
<dbReference type="EMBL" id="JAPEVG010000072">
    <property type="protein sequence ID" value="KAJ8487824.1"/>
    <property type="molecule type" value="Genomic_DNA"/>
</dbReference>
<evidence type="ECO:0000256" key="5">
    <source>
        <dbReference type="SAM" id="MobiDB-lite"/>
    </source>
</evidence>
<evidence type="ECO:0000256" key="2">
    <source>
        <dbReference type="ARBA" id="ARBA00022525"/>
    </source>
</evidence>
<keyword evidence="2" id="KW-0964">Secreted</keyword>
<dbReference type="AlphaFoldDB" id="A0AAD7TX03"/>
<name>A0AAD7TX03_9APHY</name>
<evidence type="ECO:0000313" key="8">
    <source>
        <dbReference type="EMBL" id="KAJ8487824.1"/>
    </source>
</evidence>
<reference evidence="8" key="1">
    <citation type="submission" date="2022-11" db="EMBL/GenBank/DDBJ databases">
        <title>Genome Sequence of Cubamyces cubensis.</title>
        <authorList>
            <person name="Buettner E."/>
        </authorList>
    </citation>
    <scope>NUCLEOTIDE SEQUENCE</scope>
    <source>
        <strain evidence="8">MPL-01</strain>
    </source>
</reference>
<dbReference type="InterPro" id="IPR008427">
    <property type="entry name" value="Extracellular_membr_CFEM_dom"/>
</dbReference>
<evidence type="ECO:0000256" key="4">
    <source>
        <dbReference type="ARBA" id="ARBA00023157"/>
    </source>
</evidence>
<sequence>MRFFAVIALATAVSASAAGLHRRQTGYPDCANPCLLNADFGSCDPVDDNCLCHSQSFVSSVTNCVVTSCSGADLTQAETAAQQACAAVGVTLSSSAAGAQTSATTGTPASTGSTTATATTSVTSTPNAASSRSANAIAALAAVGAAALIL</sequence>
<protein>
    <recommendedName>
        <fullName evidence="7">CFEM domain-containing protein</fullName>
    </recommendedName>
</protein>
<dbReference type="Pfam" id="PF05730">
    <property type="entry name" value="CFEM"/>
    <property type="match status" value="1"/>
</dbReference>
<keyword evidence="9" id="KW-1185">Reference proteome</keyword>
<dbReference type="PROSITE" id="PS52012">
    <property type="entry name" value="CFEM"/>
    <property type="match status" value="1"/>
</dbReference>
<proteinExistence type="predicted"/>
<comment type="subcellular location">
    <subcellularLocation>
        <location evidence="1">Secreted</location>
    </subcellularLocation>
</comment>
<dbReference type="GO" id="GO:0005576">
    <property type="term" value="C:extracellular region"/>
    <property type="evidence" value="ECO:0007669"/>
    <property type="project" value="UniProtKB-SubCell"/>
</dbReference>
<feature type="domain" description="CFEM" evidence="7">
    <location>
        <begin position="1"/>
        <end position="112"/>
    </location>
</feature>
<accession>A0AAD7TX03</accession>
<feature type="signal peptide" evidence="6">
    <location>
        <begin position="1"/>
        <end position="17"/>
    </location>
</feature>
<dbReference type="Proteomes" id="UP001215151">
    <property type="component" value="Unassembled WGS sequence"/>
</dbReference>
<feature type="chain" id="PRO_5042162653" description="CFEM domain-containing protein" evidence="6">
    <location>
        <begin position="18"/>
        <end position="150"/>
    </location>
</feature>
<evidence type="ECO:0000256" key="6">
    <source>
        <dbReference type="SAM" id="SignalP"/>
    </source>
</evidence>
<evidence type="ECO:0000256" key="1">
    <source>
        <dbReference type="ARBA" id="ARBA00004613"/>
    </source>
</evidence>
<evidence type="ECO:0000313" key="9">
    <source>
        <dbReference type="Proteomes" id="UP001215151"/>
    </source>
</evidence>